<evidence type="ECO:0000313" key="3">
    <source>
        <dbReference type="EMBL" id="TDR36528.1"/>
    </source>
</evidence>
<proteinExistence type="predicted"/>
<evidence type="ECO:0000256" key="1">
    <source>
        <dbReference type="SAM" id="Phobius"/>
    </source>
</evidence>
<name>A0A4V3DKV8_9HYPH</name>
<dbReference type="OrthoDB" id="9815229at2"/>
<protein>
    <submittedName>
        <fullName evidence="3">Lysozyme family protein</fullName>
    </submittedName>
</protein>
<dbReference type="InterPro" id="IPR008565">
    <property type="entry name" value="TtsA-like_GH18_dom"/>
</dbReference>
<dbReference type="EMBL" id="SNZF01000005">
    <property type="protein sequence ID" value="TDR36528.1"/>
    <property type="molecule type" value="Genomic_DNA"/>
</dbReference>
<feature type="domain" description="TtsA-like Glycoside hydrolase family 108" evidence="2">
    <location>
        <begin position="10"/>
        <end position="93"/>
    </location>
</feature>
<dbReference type="Pfam" id="PF05838">
    <property type="entry name" value="Glyco_hydro_108"/>
    <property type="match status" value="1"/>
</dbReference>
<keyword evidence="4" id="KW-1185">Reference proteome</keyword>
<dbReference type="InterPro" id="IPR023346">
    <property type="entry name" value="Lysozyme-like_dom_sf"/>
</dbReference>
<evidence type="ECO:0000313" key="4">
    <source>
        <dbReference type="Proteomes" id="UP000294958"/>
    </source>
</evidence>
<dbReference type="AlphaFoldDB" id="A0A4V3DKV8"/>
<keyword evidence="1" id="KW-0812">Transmembrane</keyword>
<organism evidence="3 4">
    <name type="scientific">Aquamicrobium defluvii</name>
    <dbReference type="NCBI Taxonomy" id="69279"/>
    <lineage>
        <taxon>Bacteria</taxon>
        <taxon>Pseudomonadati</taxon>
        <taxon>Pseudomonadota</taxon>
        <taxon>Alphaproteobacteria</taxon>
        <taxon>Hyphomicrobiales</taxon>
        <taxon>Phyllobacteriaceae</taxon>
        <taxon>Aquamicrobium</taxon>
    </lineage>
</organism>
<dbReference type="CDD" id="cd13926">
    <property type="entry name" value="N-acetylmuramidase_GH108"/>
    <property type="match status" value="1"/>
</dbReference>
<comment type="caution">
    <text evidence="3">The sequence shown here is derived from an EMBL/GenBank/DDBJ whole genome shotgun (WGS) entry which is preliminary data.</text>
</comment>
<feature type="transmembrane region" description="Helical" evidence="1">
    <location>
        <begin position="227"/>
        <end position="246"/>
    </location>
</feature>
<reference evidence="3 4" key="1">
    <citation type="submission" date="2019-03" db="EMBL/GenBank/DDBJ databases">
        <title>Genomic Encyclopedia of Type Strains, Phase IV (KMG-IV): sequencing the most valuable type-strain genomes for metagenomic binning, comparative biology and taxonomic classification.</title>
        <authorList>
            <person name="Goeker M."/>
        </authorList>
    </citation>
    <scope>NUCLEOTIDE SEQUENCE [LARGE SCALE GENOMIC DNA]</scope>
    <source>
        <strain evidence="3 4">DSM 11603</strain>
    </source>
</reference>
<feature type="transmembrane region" description="Helical" evidence="1">
    <location>
        <begin position="203"/>
        <end position="221"/>
    </location>
</feature>
<dbReference type="RefSeq" id="WP_133674852.1">
    <property type="nucleotide sequence ID" value="NZ_SNZF01000005.1"/>
</dbReference>
<evidence type="ECO:0000259" key="2">
    <source>
        <dbReference type="Pfam" id="PF05838"/>
    </source>
</evidence>
<dbReference type="Gene3D" id="1.20.141.10">
    <property type="entry name" value="Chitosanase, subunit A, domain 1"/>
    <property type="match status" value="1"/>
</dbReference>
<dbReference type="SUPFAM" id="SSF53955">
    <property type="entry name" value="Lysozyme-like"/>
    <property type="match status" value="1"/>
</dbReference>
<gene>
    <name evidence="3" type="ORF">DES43_105195</name>
</gene>
<keyword evidence="1" id="KW-1133">Transmembrane helix</keyword>
<sequence length="262" mass="28784">MDRNFARALALVLKHEGLWSDHPQDKGGPTMKGVTLANFRRYVKPNATKEDLKKITDEQVATIYRRFYWDAVRGSDLPGGIDYAVFDMAVNSGPDRAIKYLQAVVGAKQDGRIGPDTLAKTRAMMRATVINSLCDKRMAFLKRLKTWPTFGKGWTSRVSGVRAEALKMAAQPDTPPPVVVEKEVQKEVVPETVETKVKKETGLWGWLTTGFGGVGAAVAWLRDSQVSDIAAFGGVAIVGLLILTFLGPRLAASIRKIREELA</sequence>
<keyword evidence="1" id="KW-0472">Membrane</keyword>
<dbReference type="Proteomes" id="UP000294958">
    <property type="component" value="Unassembled WGS sequence"/>
</dbReference>
<accession>A0A4V3DKV8</accession>